<evidence type="ECO:0000313" key="1">
    <source>
        <dbReference type="EMBL" id="GFQ67853.1"/>
    </source>
</evidence>
<gene>
    <name evidence="1" type="ORF">TNCT_703591</name>
</gene>
<evidence type="ECO:0000313" key="2">
    <source>
        <dbReference type="Proteomes" id="UP000887116"/>
    </source>
</evidence>
<comment type="caution">
    <text evidence="1">The sequence shown here is derived from an EMBL/GenBank/DDBJ whole genome shotgun (WGS) entry which is preliminary data.</text>
</comment>
<accession>A0A8X6F0U1</accession>
<sequence length="72" mass="8301">MNEINEGEVLKFVESQIDSVLESRYRILLLPSVAERVRTSDLPGYRVLTSSQGIRIRNLLEDKNHELICRST</sequence>
<proteinExistence type="predicted"/>
<dbReference type="OrthoDB" id="6429626at2759"/>
<dbReference type="Proteomes" id="UP000887116">
    <property type="component" value="Unassembled WGS sequence"/>
</dbReference>
<reference evidence="1" key="1">
    <citation type="submission" date="2020-07" db="EMBL/GenBank/DDBJ databases">
        <title>Multicomponent nature underlies the extraordinary mechanical properties of spider dragline silk.</title>
        <authorList>
            <person name="Kono N."/>
            <person name="Nakamura H."/>
            <person name="Mori M."/>
            <person name="Yoshida Y."/>
            <person name="Ohtoshi R."/>
            <person name="Malay A.D."/>
            <person name="Moran D.A.P."/>
            <person name="Tomita M."/>
            <person name="Numata K."/>
            <person name="Arakawa K."/>
        </authorList>
    </citation>
    <scope>NUCLEOTIDE SEQUENCE</scope>
</reference>
<dbReference type="AlphaFoldDB" id="A0A8X6F0U1"/>
<keyword evidence="2" id="KW-1185">Reference proteome</keyword>
<dbReference type="EMBL" id="BMAO01010537">
    <property type="protein sequence ID" value="GFQ67853.1"/>
    <property type="molecule type" value="Genomic_DNA"/>
</dbReference>
<protein>
    <submittedName>
        <fullName evidence="1">Uncharacterized protein</fullName>
    </submittedName>
</protein>
<name>A0A8X6F0U1_TRICU</name>
<organism evidence="1 2">
    <name type="scientific">Trichonephila clavata</name>
    <name type="common">Joro spider</name>
    <name type="synonym">Nephila clavata</name>
    <dbReference type="NCBI Taxonomy" id="2740835"/>
    <lineage>
        <taxon>Eukaryota</taxon>
        <taxon>Metazoa</taxon>
        <taxon>Ecdysozoa</taxon>
        <taxon>Arthropoda</taxon>
        <taxon>Chelicerata</taxon>
        <taxon>Arachnida</taxon>
        <taxon>Araneae</taxon>
        <taxon>Araneomorphae</taxon>
        <taxon>Entelegynae</taxon>
        <taxon>Araneoidea</taxon>
        <taxon>Nephilidae</taxon>
        <taxon>Trichonephila</taxon>
    </lineage>
</organism>